<evidence type="ECO:0000313" key="1">
    <source>
        <dbReference type="EMBL" id="NEC92198.1"/>
    </source>
</evidence>
<organism evidence="1">
    <name type="scientific">Streptomyces sp. SID12501</name>
    <dbReference type="NCBI Taxonomy" id="2706042"/>
    <lineage>
        <taxon>Bacteria</taxon>
        <taxon>Bacillati</taxon>
        <taxon>Actinomycetota</taxon>
        <taxon>Actinomycetes</taxon>
        <taxon>Kitasatosporales</taxon>
        <taxon>Streptomycetaceae</taxon>
        <taxon>Streptomyces</taxon>
    </lineage>
</organism>
<dbReference type="RefSeq" id="WP_164323635.1">
    <property type="nucleotide sequence ID" value="NZ_JAAGLU010000060.1"/>
</dbReference>
<proteinExistence type="predicted"/>
<gene>
    <name evidence="1" type="ORF">G3I71_41975</name>
</gene>
<accession>A0A6B3C6A0</accession>
<reference evidence="1" key="1">
    <citation type="submission" date="2020-01" db="EMBL/GenBank/DDBJ databases">
        <title>Insect and environment-associated Actinomycetes.</title>
        <authorList>
            <person name="Currrie C."/>
            <person name="Chevrette M."/>
            <person name="Carlson C."/>
            <person name="Stubbendieck R."/>
            <person name="Wendt-Pienkowski E."/>
        </authorList>
    </citation>
    <scope>NUCLEOTIDE SEQUENCE</scope>
    <source>
        <strain evidence="1">SID12501</strain>
    </source>
</reference>
<protein>
    <submittedName>
        <fullName evidence="1">Uncharacterized protein</fullName>
    </submittedName>
</protein>
<dbReference type="AlphaFoldDB" id="A0A6B3C6A0"/>
<comment type="caution">
    <text evidence="1">The sequence shown here is derived from an EMBL/GenBank/DDBJ whole genome shotgun (WGS) entry which is preliminary data.</text>
</comment>
<name>A0A6B3C6A0_9ACTN</name>
<dbReference type="EMBL" id="JAAGLU010000060">
    <property type="protein sequence ID" value="NEC92198.1"/>
    <property type="molecule type" value="Genomic_DNA"/>
</dbReference>
<sequence>MDGLKRAADWLEHGRPGERAVLAEAARHGALLWSIGGVRAYERQDSDAYRLTLAGADSVLSYEVVGIEGGWLR</sequence>